<dbReference type="AlphaFoldDB" id="A0AAD9GU12"/>
<protein>
    <recommendedName>
        <fullName evidence="4">TRP C-terminal domain-containing protein</fullName>
    </recommendedName>
</protein>
<proteinExistence type="predicted"/>
<dbReference type="EMBL" id="JASMQC010000006">
    <property type="protein sequence ID" value="KAK1944233.1"/>
    <property type="molecule type" value="Genomic_DNA"/>
</dbReference>
<name>A0AAD9GU12_9STRA</name>
<sequence length="225" mass="24838">MAVSFELSMEFKSHMLDLWPLVIAFVVVVLVIIGVVIVLARTVLHSTKRDLGRLRSRAVWGTFYSDTKYDARLFFLLAVVQQICMGLCIGILETSVMILILLVTLHVVFLLAVFLVKPFQDSSPLVKRATYAITSLKLVNLLLAFAFLPSSTLSLAGLDRVANTLIGLNSVVIFLWCLRHVFIFGKLALASAKMETENRHALSAARGIDVSPSTSLNYELVTKGP</sequence>
<evidence type="ECO:0000313" key="3">
    <source>
        <dbReference type="Proteomes" id="UP001259832"/>
    </source>
</evidence>
<reference evidence="2" key="1">
    <citation type="submission" date="2023-08" db="EMBL/GenBank/DDBJ databases">
        <title>Reference Genome Resource for the Citrus Pathogen Phytophthora citrophthora.</title>
        <authorList>
            <person name="Moller H."/>
            <person name="Coetzee B."/>
            <person name="Rose L.J."/>
            <person name="Van Niekerk J.M."/>
        </authorList>
    </citation>
    <scope>NUCLEOTIDE SEQUENCE</scope>
    <source>
        <strain evidence="2">STE-U-9442</strain>
    </source>
</reference>
<keyword evidence="1" id="KW-0472">Membrane</keyword>
<gene>
    <name evidence="2" type="ORF">P3T76_004145</name>
</gene>
<dbReference type="PANTHER" id="PTHR31145">
    <property type="entry name" value="INTEGRAL MEMBRANE PROTEIN (AFU_ORTHOLOGUE AFUA_7G01610)"/>
    <property type="match status" value="1"/>
</dbReference>
<feature type="transmembrane region" description="Helical" evidence="1">
    <location>
        <begin position="128"/>
        <end position="148"/>
    </location>
</feature>
<dbReference type="PANTHER" id="PTHR31145:SF6">
    <property type="entry name" value="INTEGRAL MEMBRANE PROTEIN (AFU_ORTHOLOGUE AFUA_7G01610)"/>
    <property type="match status" value="1"/>
</dbReference>
<comment type="caution">
    <text evidence="2">The sequence shown here is derived from an EMBL/GenBank/DDBJ whole genome shotgun (WGS) entry which is preliminary data.</text>
</comment>
<dbReference type="GO" id="GO:0016020">
    <property type="term" value="C:membrane"/>
    <property type="evidence" value="ECO:0007669"/>
    <property type="project" value="TreeGrafter"/>
</dbReference>
<keyword evidence="1" id="KW-0812">Transmembrane</keyword>
<keyword evidence="1" id="KW-1133">Transmembrane helix</keyword>
<feature type="transmembrane region" description="Helical" evidence="1">
    <location>
        <begin position="98"/>
        <end position="116"/>
    </location>
</feature>
<evidence type="ECO:0008006" key="4">
    <source>
        <dbReference type="Google" id="ProtNLM"/>
    </source>
</evidence>
<dbReference type="GO" id="GO:0055085">
    <property type="term" value="P:transmembrane transport"/>
    <property type="evidence" value="ECO:0007669"/>
    <property type="project" value="TreeGrafter"/>
</dbReference>
<feature type="transmembrane region" description="Helical" evidence="1">
    <location>
        <begin position="18"/>
        <end position="44"/>
    </location>
</feature>
<dbReference type="Proteomes" id="UP001259832">
    <property type="component" value="Unassembled WGS sequence"/>
</dbReference>
<keyword evidence="3" id="KW-1185">Reference proteome</keyword>
<organism evidence="2 3">
    <name type="scientific">Phytophthora citrophthora</name>
    <dbReference type="NCBI Taxonomy" id="4793"/>
    <lineage>
        <taxon>Eukaryota</taxon>
        <taxon>Sar</taxon>
        <taxon>Stramenopiles</taxon>
        <taxon>Oomycota</taxon>
        <taxon>Peronosporomycetes</taxon>
        <taxon>Peronosporales</taxon>
        <taxon>Peronosporaceae</taxon>
        <taxon>Phytophthora</taxon>
    </lineage>
</organism>
<accession>A0AAD9GU12</accession>
<feature type="transmembrane region" description="Helical" evidence="1">
    <location>
        <begin position="168"/>
        <end position="189"/>
    </location>
</feature>
<dbReference type="InterPro" id="IPR040241">
    <property type="entry name" value="TRP_Flc/Pkd2-like"/>
</dbReference>
<feature type="transmembrane region" description="Helical" evidence="1">
    <location>
        <begin position="73"/>
        <end position="92"/>
    </location>
</feature>
<evidence type="ECO:0000256" key="1">
    <source>
        <dbReference type="SAM" id="Phobius"/>
    </source>
</evidence>
<evidence type="ECO:0000313" key="2">
    <source>
        <dbReference type="EMBL" id="KAK1944233.1"/>
    </source>
</evidence>